<dbReference type="HOGENOM" id="CLU_2609481_0_0_1"/>
<dbReference type="EnsemblPlants" id="LPERR01G15350.1">
    <property type="protein sequence ID" value="LPERR01G15350.1"/>
    <property type="gene ID" value="LPERR01G15350"/>
</dbReference>
<accession>A0A0D9V1H7</accession>
<reference evidence="2" key="3">
    <citation type="submission" date="2015-04" db="UniProtKB">
        <authorList>
            <consortium name="EnsemblPlants"/>
        </authorList>
    </citation>
    <scope>IDENTIFICATION</scope>
</reference>
<reference evidence="2 3" key="1">
    <citation type="submission" date="2012-08" db="EMBL/GenBank/DDBJ databases">
        <title>Oryza genome evolution.</title>
        <authorList>
            <person name="Wing R.A."/>
        </authorList>
    </citation>
    <scope>NUCLEOTIDE SEQUENCE</scope>
</reference>
<feature type="compositionally biased region" description="Acidic residues" evidence="1">
    <location>
        <begin position="66"/>
        <end position="79"/>
    </location>
</feature>
<evidence type="ECO:0000313" key="3">
    <source>
        <dbReference type="Proteomes" id="UP000032180"/>
    </source>
</evidence>
<proteinExistence type="predicted"/>
<dbReference type="Gramene" id="LPERR01G15350.1">
    <property type="protein sequence ID" value="LPERR01G15350.1"/>
    <property type="gene ID" value="LPERR01G15350"/>
</dbReference>
<name>A0A0D9V1H7_9ORYZ</name>
<organism evidence="2 3">
    <name type="scientific">Leersia perrieri</name>
    <dbReference type="NCBI Taxonomy" id="77586"/>
    <lineage>
        <taxon>Eukaryota</taxon>
        <taxon>Viridiplantae</taxon>
        <taxon>Streptophyta</taxon>
        <taxon>Embryophyta</taxon>
        <taxon>Tracheophyta</taxon>
        <taxon>Spermatophyta</taxon>
        <taxon>Magnoliopsida</taxon>
        <taxon>Liliopsida</taxon>
        <taxon>Poales</taxon>
        <taxon>Poaceae</taxon>
        <taxon>BOP clade</taxon>
        <taxon>Oryzoideae</taxon>
        <taxon>Oryzeae</taxon>
        <taxon>Oryzinae</taxon>
        <taxon>Leersia</taxon>
    </lineage>
</organism>
<evidence type="ECO:0000256" key="1">
    <source>
        <dbReference type="SAM" id="MobiDB-lite"/>
    </source>
</evidence>
<protein>
    <submittedName>
        <fullName evidence="2">Uncharacterized protein</fullName>
    </submittedName>
</protein>
<dbReference type="AlphaFoldDB" id="A0A0D9V1H7"/>
<sequence length="79" mass="8766">MWPSLILPSYRARDPGFDPYVPTEDFPAGTKEHARDQVQDAVQAIVTGFEGTETRIQLAYDSDHGEAEEEEDVEDASAP</sequence>
<reference evidence="3" key="2">
    <citation type="submission" date="2013-12" db="EMBL/GenBank/DDBJ databases">
        <authorList>
            <person name="Yu Y."/>
            <person name="Lee S."/>
            <person name="de Baynast K."/>
            <person name="Wissotski M."/>
            <person name="Liu L."/>
            <person name="Talag J."/>
            <person name="Goicoechea J."/>
            <person name="Angelova A."/>
            <person name="Jetty R."/>
            <person name="Kudrna D."/>
            <person name="Golser W."/>
            <person name="Rivera L."/>
            <person name="Zhang J."/>
            <person name="Wing R."/>
        </authorList>
    </citation>
    <scope>NUCLEOTIDE SEQUENCE</scope>
</reference>
<keyword evidence="3" id="KW-1185">Reference proteome</keyword>
<feature type="region of interest" description="Disordered" evidence="1">
    <location>
        <begin position="60"/>
        <end position="79"/>
    </location>
</feature>
<dbReference type="Proteomes" id="UP000032180">
    <property type="component" value="Chromosome 1"/>
</dbReference>
<evidence type="ECO:0000313" key="2">
    <source>
        <dbReference type="EnsemblPlants" id="LPERR01G15350.1"/>
    </source>
</evidence>